<dbReference type="EMBL" id="CAJNOE010000139">
    <property type="protein sequence ID" value="CAF0967350.1"/>
    <property type="molecule type" value="Genomic_DNA"/>
</dbReference>
<organism evidence="3 4">
    <name type="scientific">Adineta steineri</name>
    <dbReference type="NCBI Taxonomy" id="433720"/>
    <lineage>
        <taxon>Eukaryota</taxon>
        <taxon>Metazoa</taxon>
        <taxon>Spiralia</taxon>
        <taxon>Gnathifera</taxon>
        <taxon>Rotifera</taxon>
        <taxon>Eurotatoria</taxon>
        <taxon>Bdelloidea</taxon>
        <taxon>Adinetida</taxon>
        <taxon>Adinetidae</taxon>
        <taxon>Adineta</taxon>
    </lineage>
</organism>
<gene>
    <name evidence="2" type="ORF">IZO911_LOCUS15845</name>
    <name evidence="3" type="ORF">KXQ929_LOCUS16731</name>
</gene>
<dbReference type="Proteomes" id="UP000663868">
    <property type="component" value="Unassembled WGS sequence"/>
</dbReference>
<accession>A0A819B0G4</accession>
<reference evidence="3" key="1">
    <citation type="submission" date="2021-02" db="EMBL/GenBank/DDBJ databases">
        <authorList>
            <person name="Nowell W R."/>
        </authorList>
    </citation>
    <scope>NUCLEOTIDE SEQUENCE</scope>
</reference>
<protein>
    <recommendedName>
        <fullName evidence="1">F-box domain-containing protein</fullName>
    </recommendedName>
</protein>
<dbReference type="Gene3D" id="3.80.10.10">
    <property type="entry name" value="Ribonuclease Inhibitor"/>
    <property type="match status" value="1"/>
</dbReference>
<name>A0A819B0G4_9BILA</name>
<evidence type="ECO:0000313" key="2">
    <source>
        <dbReference type="EMBL" id="CAF0967350.1"/>
    </source>
</evidence>
<sequence>MSDMQFEYLPNEILIECFRYLSALQIFQSFDRHNYRFNQLIRSIKLHLDFENIPQKLICDTFSTTVLPDQEIKNRIDSIHLSNENISYPIQWFLSIFSFNQFVHLRSLTLTKLKKKNLKDLKTMLPSMTELFSFRMINCDYQTEEILCTLPLSQLRTLIIPKLPRNLKLMDKASSITNLTISFRDFDDLSLIFNSISKLKYLKIENIQRFYSSIETKNIYSINNYATYLNKLIITKFRAGVDDLFILLKQTPNLRSLTINALFNRYRINADEWEDLINSSLSYLSVFKFNFEWEVVYRDENEISDKLKQFQSDFWCKQHHWYTEYILSTYRASIYTIPYAFDSYSLKLKTNRYSIQIMNNNVITFDNVEDLTVDPGAITEEYQYRFSYVTSLTFQYAIACNYSDHFLRMEDMKHLKIIVNLSHVKHLSLTMLHNLGKLEPVLTEILK</sequence>
<proteinExistence type="predicted"/>
<evidence type="ECO:0000313" key="3">
    <source>
        <dbReference type="EMBL" id="CAF3795646.1"/>
    </source>
</evidence>
<dbReference type="InterPro" id="IPR032675">
    <property type="entry name" value="LRR_dom_sf"/>
</dbReference>
<feature type="domain" description="F-box" evidence="1">
    <location>
        <begin position="3"/>
        <end position="53"/>
    </location>
</feature>
<comment type="caution">
    <text evidence="3">The sequence shown here is derived from an EMBL/GenBank/DDBJ whole genome shotgun (WGS) entry which is preliminary data.</text>
</comment>
<dbReference type="Proteomes" id="UP000663860">
    <property type="component" value="Unassembled WGS sequence"/>
</dbReference>
<dbReference type="AlphaFoldDB" id="A0A819B0G4"/>
<dbReference type="PROSITE" id="PS50181">
    <property type="entry name" value="FBOX"/>
    <property type="match status" value="1"/>
</dbReference>
<evidence type="ECO:0000259" key="1">
    <source>
        <dbReference type="PROSITE" id="PS50181"/>
    </source>
</evidence>
<dbReference type="InterPro" id="IPR001810">
    <property type="entry name" value="F-box_dom"/>
</dbReference>
<dbReference type="EMBL" id="CAJOBB010001021">
    <property type="protein sequence ID" value="CAF3795646.1"/>
    <property type="molecule type" value="Genomic_DNA"/>
</dbReference>
<evidence type="ECO:0000313" key="4">
    <source>
        <dbReference type="Proteomes" id="UP000663868"/>
    </source>
</evidence>